<dbReference type="AlphaFoldDB" id="A0AAU9PLF0"/>
<dbReference type="EMBL" id="CAKMRJ010005682">
    <property type="protein sequence ID" value="CAH1451136.1"/>
    <property type="molecule type" value="Genomic_DNA"/>
</dbReference>
<evidence type="ECO:0000313" key="1">
    <source>
        <dbReference type="EMBL" id="CAH1451136.1"/>
    </source>
</evidence>
<comment type="caution">
    <text evidence="1">The sequence shown here is derived from an EMBL/GenBank/DDBJ whole genome shotgun (WGS) entry which is preliminary data.</text>
</comment>
<gene>
    <name evidence="1" type="ORF">LVIROSA_LOCUS36510</name>
</gene>
<dbReference type="Proteomes" id="UP001157418">
    <property type="component" value="Unassembled WGS sequence"/>
</dbReference>
<accession>A0AAU9PLF0</accession>
<name>A0AAU9PLF0_9ASTR</name>
<reference evidence="1 2" key="1">
    <citation type="submission" date="2022-01" db="EMBL/GenBank/DDBJ databases">
        <authorList>
            <person name="Xiong W."/>
            <person name="Schranz E."/>
        </authorList>
    </citation>
    <scope>NUCLEOTIDE SEQUENCE [LARGE SCALE GENOMIC DNA]</scope>
</reference>
<evidence type="ECO:0000313" key="2">
    <source>
        <dbReference type="Proteomes" id="UP001157418"/>
    </source>
</evidence>
<protein>
    <recommendedName>
        <fullName evidence="3">DUF4283 domain-containing protein</fullName>
    </recommendedName>
</protein>
<keyword evidence="2" id="KW-1185">Reference proteome</keyword>
<proteinExistence type="predicted"/>
<organism evidence="1 2">
    <name type="scientific">Lactuca virosa</name>
    <dbReference type="NCBI Taxonomy" id="75947"/>
    <lineage>
        <taxon>Eukaryota</taxon>
        <taxon>Viridiplantae</taxon>
        <taxon>Streptophyta</taxon>
        <taxon>Embryophyta</taxon>
        <taxon>Tracheophyta</taxon>
        <taxon>Spermatophyta</taxon>
        <taxon>Magnoliopsida</taxon>
        <taxon>eudicotyledons</taxon>
        <taxon>Gunneridae</taxon>
        <taxon>Pentapetalae</taxon>
        <taxon>asterids</taxon>
        <taxon>campanulids</taxon>
        <taxon>Asterales</taxon>
        <taxon>Asteraceae</taxon>
        <taxon>Cichorioideae</taxon>
        <taxon>Cichorieae</taxon>
        <taxon>Lactucinae</taxon>
        <taxon>Lactuca</taxon>
    </lineage>
</organism>
<evidence type="ECO:0008006" key="3">
    <source>
        <dbReference type="Google" id="ProtNLM"/>
    </source>
</evidence>
<sequence length="216" mass="24807">MFVASTTERNLNEVIFRGRKLKVNCAKHLRIDAKSIHIRNTLVASTSLNHATSDSRSFVDVARRKTKNDATPTITLSSIHEVETWTSCLVLVREAKNFETFCNFLSLLDLEGVDVVESKYLGSMKIVIKFESDGAAQVFMENKSIWLKWFNRAEHIGKKLVRFERIVWVKITGIPLQSWDESNFEVVSCIFGKVLVNTSPFWNRNDVSLWKTLYSN</sequence>